<dbReference type="InterPro" id="IPR050554">
    <property type="entry name" value="Met_Synthase/Corrinoid"/>
</dbReference>
<dbReference type="EMBL" id="QGHD01000003">
    <property type="protein sequence ID" value="PWL03738.1"/>
    <property type="molecule type" value="Genomic_DNA"/>
</dbReference>
<accession>A0ABX5LR37</accession>
<evidence type="ECO:0000259" key="2">
    <source>
        <dbReference type="PROSITE" id="PS50974"/>
    </source>
</evidence>
<reference evidence="3 4" key="1">
    <citation type="submission" date="2018-05" db="EMBL/GenBank/DDBJ databases">
        <title>Animal gut microbial communities from fecal samples from Wisconsin, USA.</title>
        <authorList>
            <person name="Neumann A."/>
        </authorList>
    </citation>
    <scope>NUCLEOTIDE SEQUENCE [LARGE SCALE GENOMIC DNA]</scope>
    <source>
        <strain evidence="3 4">UWS4</strain>
    </source>
</reference>
<feature type="domain" description="AdoMet activation" evidence="2">
    <location>
        <begin position="1"/>
        <end position="297"/>
    </location>
</feature>
<dbReference type="PROSITE" id="PS50974">
    <property type="entry name" value="ADOMET_ACTIVATION"/>
    <property type="match status" value="1"/>
</dbReference>
<comment type="caution">
    <text evidence="3">The sequence shown here is derived from an EMBL/GenBank/DDBJ whole genome shotgun (WGS) entry which is preliminary data.</text>
</comment>
<dbReference type="Gene3D" id="1.10.288.10">
    <property type="entry name" value="Cobalamin-dependent Methionine Synthase, domain 2"/>
    <property type="match status" value="1"/>
</dbReference>
<keyword evidence="1" id="KW-0489">Methyltransferase</keyword>
<protein>
    <submittedName>
        <fullName evidence="3">Cobalamin-dependent methionine synthase-like protein</fullName>
    </submittedName>
</protein>
<dbReference type="RefSeq" id="WP_158256445.1">
    <property type="nucleotide sequence ID" value="NZ_JAXEIU010000023.1"/>
</dbReference>
<evidence type="ECO:0000313" key="3">
    <source>
        <dbReference type="EMBL" id="PWL03738.1"/>
    </source>
</evidence>
<evidence type="ECO:0000313" key="4">
    <source>
        <dbReference type="Proteomes" id="UP000245523"/>
    </source>
</evidence>
<proteinExistence type="predicted"/>
<evidence type="ECO:0000256" key="1">
    <source>
        <dbReference type="PROSITE-ProRule" id="PRU00346"/>
    </source>
</evidence>
<name>A0ABX5LR37_9BACT</name>
<dbReference type="Pfam" id="PF02965">
    <property type="entry name" value="Met_synt_B12"/>
    <property type="match status" value="1"/>
</dbReference>
<dbReference type="Gene3D" id="3.10.196.10">
    <property type="entry name" value="Vitamin B12-dependent methionine synthase, activation domain"/>
    <property type="match status" value="1"/>
</dbReference>
<sequence>MQTEINIPWAHSPAPKEPGIHVIADQNLEELVPFIDWFYLFYAWRIPGKFPEILEGDSPKAETARKLYADAQKLLAEAIEKKWIQARGIFGVFPVTRSGEGLDLHSEFGTTRFEFLREQEVRDGICKHRSLIDFITPKETDYLGLFAVSAGFNIAEQSAQFKKAGDDYSSILLQSLGGRLTEAFSEKLHQDVMKKYWGYLPEGAKPFGIRPAPGYPTCPDHTEKLAIWKAMHVEEQTGIKLSESYMMIPEYSTCGYYFAHPKSLYFSVGKIADDQIQDYAKRKNWSEEMAKKWLRRE</sequence>
<dbReference type="InterPro" id="IPR004223">
    <property type="entry name" value="VitB12-dep_Met_synth_activ_dom"/>
</dbReference>
<keyword evidence="1" id="KW-0808">Transferase</keyword>
<dbReference type="SUPFAM" id="SSF56507">
    <property type="entry name" value="Methionine synthase activation domain-like"/>
    <property type="match status" value="1"/>
</dbReference>
<dbReference type="InterPro" id="IPR037010">
    <property type="entry name" value="VitB12-dep_Met_synth_activ_sf"/>
</dbReference>
<dbReference type="PANTHER" id="PTHR45833">
    <property type="entry name" value="METHIONINE SYNTHASE"/>
    <property type="match status" value="1"/>
</dbReference>
<organism evidence="3 4">
    <name type="scientific">Hallerella porci</name>
    <dbReference type="NCBI Taxonomy" id="1945871"/>
    <lineage>
        <taxon>Bacteria</taxon>
        <taxon>Pseudomonadati</taxon>
        <taxon>Fibrobacterota</taxon>
        <taxon>Fibrobacteria</taxon>
        <taxon>Fibrobacterales</taxon>
        <taxon>Fibrobacteraceae</taxon>
        <taxon>Hallerella</taxon>
    </lineage>
</organism>
<dbReference type="Proteomes" id="UP000245523">
    <property type="component" value="Unassembled WGS sequence"/>
</dbReference>
<gene>
    <name evidence="3" type="ORF">B0H50_10330</name>
</gene>
<keyword evidence="4" id="KW-1185">Reference proteome</keyword>